<comment type="caution">
    <text evidence="1">The sequence shown here is derived from an EMBL/GenBank/DDBJ whole genome shotgun (WGS) entry which is preliminary data.</text>
</comment>
<organism evidence="1 2">
    <name type="scientific">Ensete ventricosum</name>
    <name type="common">Abyssinian banana</name>
    <name type="synonym">Musa ensete</name>
    <dbReference type="NCBI Taxonomy" id="4639"/>
    <lineage>
        <taxon>Eukaryota</taxon>
        <taxon>Viridiplantae</taxon>
        <taxon>Streptophyta</taxon>
        <taxon>Embryophyta</taxon>
        <taxon>Tracheophyta</taxon>
        <taxon>Spermatophyta</taxon>
        <taxon>Magnoliopsida</taxon>
        <taxon>Liliopsida</taxon>
        <taxon>Zingiberales</taxon>
        <taxon>Musaceae</taxon>
        <taxon>Ensete</taxon>
    </lineage>
</organism>
<evidence type="ECO:0000313" key="1">
    <source>
        <dbReference type="EMBL" id="RRT77235.1"/>
    </source>
</evidence>
<accession>A0A427ALW1</accession>
<dbReference type="Proteomes" id="UP000287651">
    <property type="component" value="Unassembled WGS sequence"/>
</dbReference>
<dbReference type="EMBL" id="AMZH03001978">
    <property type="protein sequence ID" value="RRT77235.1"/>
    <property type="molecule type" value="Genomic_DNA"/>
</dbReference>
<gene>
    <name evidence="1" type="ORF">B296_00025324</name>
</gene>
<evidence type="ECO:0000313" key="2">
    <source>
        <dbReference type="Proteomes" id="UP000287651"/>
    </source>
</evidence>
<protein>
    <submittedName>
        <fullName evidence="1">Uncharacterized protein</fullName>
    </submittedName>
</protein>
<dbReference type="AlphaFoldDB" id="A0A427ALW1"/>
<sequence length="105" mass="12046">MEDGNPRGGDRDDLEITSIGALYRGQWDKKYWSASRVRFLFPPHTELSNPVDCLDSFVLGHDPSRVMSQNSVAEQLFEWLIQDSSLHLVAICFYGKKSDHYVIKI</sequence>
<reference evidence="1 2" key="1">
    <citation type="journal article" date="2014" name="Agronomy (Basel)">
        <title>A Draft Genome Sequence for Ensete ventricosum, the Drought-Tolerant Tree Against Hunger.</title>
        <authorList>
            <person name="Harrison J."/>
            <person name="Moore K.A."/>
            <person name="Paszkiewicz K."/>
            <person name="Jones T."/>
            <person name="Grant M."/>
            <person name="Ambacheew D."/>
            <person name="Muzemil S."/>
            <person name="Studholme D.J."/>
        </authorList>
    </citation>
    <scope>NUCLEOTIDE SEQUENCE [LARGE SCALE GENOMIC DNA]</scope>
</reference>
<proteinExistence type="predicted"/>
<name>A0A427ALW1_ENSVE</name>